<reference evidence="2" key="1">
    <citation type="submission" date="2021-02" db="EMBL/GenBank/DDBJ databases">
        <authorList>
            <person name="Nowell W R."/>
        </authorList>
    </citation>
    <scope>NUCLEOTIDE SEQUENCE</scope>
</reference>
<dbReference type="EMBL" id="CAJNXB010000706">
    <property type="protein sequence ID" value="CAF3087557.1"/>
    <property type="molecule type" value="Genomic_DNA"/>
</dbReference>
<feature type="coiled-coil region" evidence="1">
    <location>
        <begin position="136"/>
        <end position="163"/>
    </location>
</feature>
<protein>
    <submittedName>
        <fullName evidence="2">Uncharacterized protein</fullName>
    </submittedName>
</protein>
<keyword evidence="1" id="KW-0175">Coiled coil</keyword>
<sequence length="201" mass="23967">MKQLCLIRNKESPVNSGHNKMLTLDWNDHQLLMKFYELKPDEELIQLAQHIWQVTADEFKTKEQQEILRQRIYLKRLPTKTDQMVNQLLDDTQKTLSNPFLDQDQRSSFASRCSKTIIQCKFNLMIVELDELSIVMHRYDLTLANLNEKLSKLNEENSHIYTTALVNIIEERQQAMIQRFIRMRQHKLKTFFDQAPTIDNN</sequence>
<evidence type="ECO:0000313" key="4">
    <source>
        <dbReference type="Proteomes" id="UP000663825"/>
    </source>
</evidence>
<evidence type="ECO:0000313" key="3">
    <source>
        <dbReference type="EMBL" id="CAF4432065.1"/>
    </source>
</evidence>
<name>A0A817N224_9BILA</name>
<gene>
    <name evidence="2" type="ORF">TIS948_LOCUS6127</name>
    <name evidence="3" type="ORF">UJA718_LOCUS21410</name>
</gene>
<evidence type="ECO:0000313" key="2">
    <source>
        <dbReference type="EMBL" id="CAF3087557.1"/>
    </source>
</evidence>
<organism evidence="2 4">
    <name type="scientific">Rotaria socialis</name>
    <dbReference type="NCBI Taxonomy" id="392032"/>
    <lineage>
        <taxon>Eukaryota</taxon>
        <taxon>Metazoa</taxon>
        <taxon>Spiralia</taxon>
        <taxon>Gnathifera</taxon>
        <taxon>Rotifera</taxon>
        <taxon>Eurotatoria</taxon>
        <taxon>Bdelloidea</taxon>
        <taxon>Philodinida</taxon>
        <taxon>Philodinidae</taxon>
        <taxon>Rotaria</taxon>
    </lineage>
</organism>
<evidence type="ECO:0000256" key="1">
    <source>
        <dbReference type="SAM" id="Coils"/>
    </source>
</evidence>
<dbReference type="EMBL" id="CAJOBP010004177">
    <property type="protein sequence ID" value="CAF4432065.1"/>
    <property type="molecule type" value="Genomic_DNA"/>
</dbReference>
<dbReference type="Proteomes" id="UP000663873">
    <property type="component" value="Unassembled WGS sequence"/>
</dbReference>
<proteinExistence type="predicted"/>
<evidence type="ECO:0000313" key="5">
    <source>
        <dbReference type="Proteomes" id="UP000663873"/>
    </source>
</evidence>
<accession>A0A817N224</accession>
<dbReference type="OrthoDB" id="10043736at2759"/>
<comment type="caution">
    <text evidence="2">The sequence shown here is derived from an EMBL/GenBank/DDBJ whole genome shotgun (WGS) entry which is preliminary data.</text>
</comment>
<dbReference type="Proteomes" id="UP000663825">
    <property type="component" value="Unassembled WGS sequence"/>
</dbReference>
<keyword evidence="5" id="KW-1185">Reference proteome</keyword>
<dbReference type="AlphaFoldDB" id="A0A817N224"/>